<proteinExistence type="predicted"/>
<evidence type="ECO:0000313" key="2">
    <source>
        <dbReference type="EMBL" id="CAE4618442.1"/>
    </source>
</evidence>
<dbReference type="InterPro" id="IPR032675">
    <property type="entry name" value="LRR_dom_sf"/>
</dbReference>
<gene>
    <name evidence="2" type="ORF">AMON00008_LOCUS37333</name>
</gene>
<evidence type="ECO:0000256" key="1">
    <source>
        <dbReference type="SAM" id="MobiDB-lite"/>
    </source>
</evidence>
<dbReference type="AlphaFoldDB" id="A0A7S4VLQ6"/>
<protein>
    <recommendedName>
        <fullName evidence="3">F-box domain-containing protein</fullName>
    </recommendedName>
</protein>
<evidence type="ECO:0008006" key="3">
    <source>
        <dbReference type="Google" id="ProtNLM"/>
    </source>
</evidence>
<reference evidence="2" key="1">
    <citation type="submission" date="2021-01" db="EMBL/GenBank/DDBJ databases">
        <authorList>
            <person name="Corre E."/>
            <person name="Pelletier E."/>
            <person name="Niang G."/>
            <person name="Scheremetjew M."/>
            <person name="Finn R."/>
            <person name="Kale V."/>
            <person name="Holt S."/>
            <person name="Cochrane G."/>
            <person name="Meng A."/>
            <person name="Brown T."/>
            <person name="Cohen L."/>
        </authorList>
    </citation>
    <scope>NUCLEOTIDE SEQUENCE</scope>
    <source>
        <strain evidence="2">CCMP3105</strain>
    </source>
</reference>
<accession>A0A7S4VLQ6</accession>
<dbReference type="EMBL" id="HBNR01053195">
    <property type="protein sequence ID" value="CAE4618442.1"/>
    <property type="molecule type" value="Transcribed_RNA"/>
</dbReference>
<organism evidence="2">
    <name type="scientific">Alexandrium monilatum</name>
    <dbReference type="NCBI Taxonomy" id="311494"/>
    <lineage>
        <taxon>Eukaryota</taxon>
        <taxon>Sar</taxon>
        <taxon>Alveolata</taxon>
        <taxon>Dinophyceae</taxon>
        <taxon>Gonyaulacales</taxon>
        <taxon>Pyrocystaceae</taxon>
        <taxon>Alexandrium</taxon>
    </lineage>
</organism>
<sequence>MVACCSAPSARASCLMEMPAELLAAALPHLFDRARPVARLACAAPCFAAALSDMGGRLRVGSVITCRLGSLVDGLARLSTRHLEILRVDLSAESRERLCSREIELAVKQLSQVLSQTAALRVLAVRLASFDVSMGRLRLSSEAWEALTLGLGALARHRRLRSLELSSIAIKPSRATRAVRGSAPEEPRRQLRRAASSPAEACAGTGAGAGGSLTFLQALERLSELEELVLTYDEIFGSTARLLPSVFRALERLKRVDLAMNHISKEEMQAVRRATPSGIQLCGEDQQTFFFY</sequence>
<name>A0A7S4VLQ6_9DINO</name>
<dbReference type="SUPFAM" id="SSF52047">
    <property type="entry name" value="RNI-like"/>
    <property type="match status" value="1"/>
</dbReference>
<dbReference type="Gene3D" id="3.80.10.10">
    <property type="entry name" value="Ribonuclease Inhibitor"/>
    <property type="match status" value="1"/>
</dbReference>
<feature type="region of interest" description="Disordered" evidence="1">
    <location>
        <begin position="176"/>
        <end position="197"/>
    </location>
</feature>